<keyword evidence="8 9" id="KW-0998">Cell outer membrane</keyword>
<dbReference type="PRINTS" id="PR01008">
    <property type="entry name" value="FLGLRINGFLGH"/>
</dbReference>
<protein>
    <recommendedName>
        <fullName evidence="9">Flagellar L-ring protein</fullName>
    </recommendedName>
    <alternativeName>
        <fullName evidence="9">Basal body L-ring protein</fullName>
    </alternativeName>
</protein>
<comment type="subunit">
    <text evidence="4 9">The basal body constitutes a major portion of the flagellar organelle and consists of four rings (L,P,S, and M) mounted on a central rod.</text>
</comment>
<keyword evidence="12" id="KW-1185">Reference proteome</keyword>
<gene>
    <name evidence="9 11" type="primary">flgH</name>
    <name evidence="11" type="ordered locus">Hsero_2039</name>
</gene>
<dbReference type="Proteomes" id="UP000000329">
    <property type="component" value="Chromosome"/>
</dbReference>
<dbReference type="AlphaFoldDB" id="D8ISY0"/>
<evidence type="ECO:0000256" key="10">
    <source>
        <dbReference type="SAM" id="SignalP"/>
    </source>
</evidence>
<organism evidence="11 12">
    <name type="scientific">Herbaspirillum seropedicae (strain SmR1)</name>
    <dbReference type="NCBI Taxonomy" id="757424"/>
    <lineage>
        <taxon>Bacteria</taxon>
        <taxon>Pseudomonadati</taxon>
        <taxon>Pseudomonadota</taxon>
        <taxon>Betaproteobacteria</taxon>
        <taxon>Burkholderiales</taxon>
        <taxon>Oxalobacteraceae</taxon>
        <taxon>Herbaspirillum</taxon>
    </lineage>
</organism>
<evidence type="ECO:0000313" key="11">
    <source>
        <dbReference type="EMBL" id="ADJ63539.1"/>
    </source>
</evidence>
<dbReference type="GO" id="GO:0071973">
    <property type="term" value="P:bacterial-type flagellum-dependent cell motility"/>
    <property type="evidence" value="ECO:0007669"/>
    <property type="project" value="InterPro"/>
</dbReference>
<dbReference type="HOGENOM" id="CLU_069313_0_0_4"/>
<sequence>MKSMLKWVTLAGILAVAGCTTVPDSIVAGPKSARPQPASYAPPTSGAIFQGAVYRPLLEDRRARLVGDTLTIVINEKTSAGKSAASSASKTGAVNSPVPTFFGTSIKELTANGSSSAKFDDKGATTSSNTFTGTIGVTVVEVLPNGNLVVAGEKQVALDKGVEYVRFSGTVSPDNIQTGNTVSSTLVADAKVEYRTNTRVDMADFMSSLGRFFFSISPF</sequence>
<keyword evidence="7 9" id="KW-0975">Bacterial flagellum</keyword>
<dbReference type="GO" id="GO:0003774">
    <property type="term" value="F:cytoskeletal motor activity"/>
    <property type="evidence" value="ECO:0007669"/>
    <property type="project" value="InterPro"/>
</dbReference>
<keyword evidence="11" id="KW-0969">Cilium</keyword>
<proteinExistence type="inferred from homology"/>
<keyword evidence="5 9" id="KW-0732">Signal</keyword>
<evidence type="ECO:0000256" key="8">
    <source>
        <dbReference type="ARBA" id="ARBA00023237"/>
    </source>
</evidence>
<dbReference type="KEGG" id="hse:Hsero_2039"/>
<evidence type="ECO:0000313" key="12">
    <source>
        <dbReference type="Proteomes" id="UP000000329"/>
    </source>
</evidence>
<evidence type="ECO:0000256" key="2">
    <source>
        <dbReference type="ARBA" id="ARBA00004370"/>
    </source>
</evidence>
<evidence type="ECO:0000256" key="5">
    <source>
        <dbReference type="ARBA" id="ARBA00022729"/>
    </source>
</evidence>
<evidence type="ECO:0000256" key="6">
    <source>
        <dbReference type="ARBA" id="ARBA00023136"/>
    </source>
</evidence>
<accession>D8ISY0</accession>
<comment type="function">
    <text evidence="1 9">Assembles around the rod to form the L-ring and probably protects the motor/basal body from shearing forces during rotation.</text>
</comment>
<feature type="chain" id="PRO_5008952775" description="Flagellar L-ring protein" evidence="10">
    <location>
        <begin position="18"/>
        <end position="219"/>
    </location>
</feature>
<dbReference type="EMBL" id="CP002039">
    <property type="protein sequence ID" value="ADJ63539.1"/>
    <property type="molecule type" value="Genomic_DNA"/>
</dbReference>
<dbReference type="GO" id="GO:0009279">
    <property type="term" value="C:cell outer membrane"/>
    <property type="evidence" value="ECO:0007669"/>
    <property type="project" value="UniProtKB-SubCell"/>
</dbReference>
<evidence type="ECO:0000256" key="3">
    <source>
        <dbReference type="ARBA" id="ARBA00006929"/>
    </source>
</evidence>
<comment type="subcellular location">
    <subcellularLocation>
        <location evidence="9">Cell outer membrane</location>
        <topology evidence="9">Lipid-anchor</topology>
    </subcellularLocation>
    <subcellularLocation>
        <location evidence="9">Bacterial flagellum basal body</location>
    </subcellularLocation>
    <subcellularLocation>
        <location evidence="2">Membrane</location>
    </subcellularLocation>
</comment>
<dbReference type="RefSeq" id="WP_013234025.1">
    <property type="nucleotide sequence ID" value="NC_014323.1"/>
</dbReference>
<dbReference type="OrthoDB" id="9789463at2"/>
<keyword evidence="11" id="KW-0966">Cell projection</keyword>
<evidence type="ECO:0000256" key="1">
    <source>
        <dbReference type="ARBA" id="ARBA00002591"/>
    </source>
</evidence>
<dbReference type="GO" id="GO:0009427">
    <property type="term" value="C:bacterial-type flagellum basal body, distal rod, L ring"/>
    <property type="evidence" value="ECO:0007669"/>
    <property type="project" value="InterPro"/>
</dbReference>
<keyword evidence="6 9" id="KW-0472">Membrane</keyword>
<keyword evidence="11" id="KW-0282">Flagellum</keyword>
<comment type="similarity">
    <text evidence="3 9">Belongs to the FlgH family.</text>
</comment>
<keyword evidence="9" id="KW-0449">Lipoprotein</keyword>
<evidence type="ECO:0000256" key="4">
    <source>
        <dbReference type="ARBA" id="ARBA00011439"/>
    </source>
</evidence>
<dbReference type="PANTHER" id="PTHR34933:SF3">
    <property type="entry name" value="FLAGELLAR L-RING PROTEIN"/>
    <property type="match status" value="1"/>
</dbReference>
<dbReference type="GeneID" id="29391499"/>
<evidence type="ECO:0000256" key="9">
    <source>
        <dbReference type="HAMAP-Rule" id="MF_00415"/>
    </source>
</evidence>
<dbReference type="STRING" id="757424.Hsero_2039"/>
<dbReference type="HAMAP" id="MF_00415">
    <property type="entry name" value="FlgH"/>
    <property type="match status" value="1"/>
</dbReference>
<reference evidence="11 12" key="1">
    <citation type="submission" date="2010-04" db="EMBL/GenBank/DDBJ databases">
        <title>The genome of Herbaspirillum seropedicae SmR1, an endophytic, nitrogen-fixing, plant-growth promoting beta-Proteobacteria.</title>
        <authorList>
            <person name="Pedrosa F.O."/>
            <person name="Monteiro R.A."/>
            <person name="Wassem R."/>
            <person name="Cruz L.M."/>
            <person name="Ayub R.A."/>
            <person name="Colauto N.B."/>
            <person name="Fernandez M.A."/>
            <person name="Fungaro M.H.P."/>
            <person name="Grisard E.C."/>
            <person name="Hungria M."/>
            <person name="Madeira H.M.F."/>
            <person name="Nodari R.O."/>
            <person name="Osaku C.A."/>
            <person name="Petzl-Erler M.L."/>
            <person name="Terenzi H."/>
            <person name="Vieira L.G.E."/>
            <person name="Almeida M.I.M."/>
            <person name="Alves L.R."/>
            <person name="Arantes O.M.N."/>
            <person name="Balsanelli E."/>
            <person name="Barcellos F.G."/>
            <person name="Baura V.A."/>
            <person name="Binde D.R."/>
            <person name="Campo R.J."/>
            <person name="Chubatsu L.S."/>
            <person name="Chueire L.M.O."/>
            <person name="Ciferri R.R."/>
            <person name="Correa L.C."/>
            <person name="da Conceicao Silva J.L."/>
            <person name="Dabul A.N.G."/>
            <person name="Dambros B.P."/>
            <person name="Faoro H."/>
            <person name="Favetti A."/>
            <person name="Friedermann G."/>
            <person name="Furlaneto M.C."/>
            <person name="Gasques L.S."/>
            <person name="Gimenes C.C.T."/>
            <person name="Gioppo N.M.R."/>
            <person name="Glienke-Blanco C."/>
            <person name="Godoy L.P."/>
            <person name="Guerra M.P."/>
            <person name="Karp S."/>
            <person name="Kava-Cordeiro V."/>
            <person name="Margarido V.P."/>
            <person name="Mathioni S.M."/>
            <person name="Menck-Soares M.A."/>
            <person name="Murace N.K."/>
            <person name="Nicolas M.F."/>
            <person name="Oliveira C.E.C."/>
            <person name="Pagnan N.A.B."/>
            <person name="Pamphile J.A."/>
            <person name="Patussi E.V."/>
            <person name="Pereira L.F.P."/>
            <person name="Pereira-Ferrari L."/>
            <person name="Pinto F.G.S."/>
            <person name="Precoma C."/>
            <person name="Prioli A.J."/>
            <person name="Prioli S.M.A.P."/>
            <person name="Raittz R.T."/>
            <person name="Ramos H.J.O."/>
            <person name="Ribeiro E.M.S.F."/>
            <person name="Rigo L.U."/>
            <person name="Rocha C.L.M.S.C."/>
            <person name="Rocha S.N."/>
            <person name="Santos K."/>
            <person name="Satori D."/>
            <person name="Silva A.G."/>
            <person name="Simao R.C.G."/>
            <person name="Soares M.A.M."/>
            <person name="Souza E.M."/>
            <person name="Steffens M.B.R."/>
            <person name="Steindel M."/>
            <person name="Tadra-Sfeir M.Z."/>
            <person name="Takahashi E.K."/>
            <person name="Torres R.A."/>
            <person name="Valle J.S."/>
            <person name="Vernal J.I."/>
            <person name="Vilas-Boas L.A."/>
            <person name="Watanabe M.A.E."/>
            <person name="Weiss V.A."/>
            <person name="Yates M.A."/>
            <person name="Souza E.M."/>
        </authorList>
    </citation>
    <scope>NUCLEOTIDE SEQUENCE [LARGE SCALE GENOMIC DNA]</scope>
    <source>
        <strain evidence="11 12">SmR1</strain>
    </source>
</reference>
<dbReference type="Pfam" id="PF02107">
    <property type="entry name" value="FlgH"/>
    <property type="match status" value="1"/>
</dbReference>
<dbReference type="PROSITE" id="PS51257">
    <property type="entry name" value="PROKAR_LIPOPROTEIN"/>
    <property type="match status" value="1"/>
</dbReference>
<dbReference type="eggNOG" id="COG2063">
    <property type="taxonomic scope" value="Bacteria"/>
</dbReference>
<feature type="signal peptide" evidence="10">
    <location>
        <begin position="1"/>
        <end position="17"/>
    </location>
</feature>
<dbReference type="InterPro" id="IPR000527">
    <property type="entry name" value="Flag_Lring"/>
</dbReference>
<name>D8ISY0_HERSS</name>
<evidence type="ECO:0000256" key="7">
    <source>
        <dbReference type="ARBA" id="ARBA00023143"/>
    </source>
</evidence>
<dbReference type="PANTHER" id="PTHR34933">
    <property type="entry name" value="FLAGELLAR L-RING PROTEIN"/>
    <property type="match status" value="1"/>
</dbReference>